<feature type="region of interest" description="Disordered" evidence="1">
    <location>
        <begin position="590"/>
        <end position="611"/>
    </location>
</feature>
<name>A0A644VZS6_9ZZZZ</name>
<sequence length="611" mass="65709">MQVRAHAGEDRVLVQHLIGRVLALGDLEHPRDRLLAGGVIGRGLHHHRELVHLGVGPVLLLLGLAVRAELHHERGDRVVDEVRGRPVAHALDPGGVVDLRPVLLHLDLDVHAHLTPHLDHDLGGRRLVGVVVVEEPIGHRVALVIGLLQQVAGELGVVLGRGPALDEHVRATEAVELQARGHHRLPGPQRLDDRLAVDRMGHGATYARIGQHLVLRVEDRDPVVPDGRALHLEARGAGDRGDLVGRQVAGEIVFARQQAVHPARHFRHLDEGDLLERRLTAPVVVEGDEGQRHVGLELGHHVGAGGDGLRRPVGIACRLVPGAAVGDLAAEGIEPALERHVGRRVVEAHGVLVDDLDALQRRPQAAADARHVRRQVLRRRGGVVLGEDRGAADRLGVAEDALGREREGHVLGGHLVAVVELDAFAQLQLDRLVVDARPRGRQPRHRALIAHPVAQDQPFPEVREEHPFADVRLFVPDVERVVVGDLLHRDGDRAAGALCAQIAGQQQAAGGGAQQSEGMAAVQADHRCLLKWHKAGPGPGSRDRRGGAAGLPVIEQVQVTFRRPPCETCVTAPGGLSRAAARAGARRWWRRDGRRKGAACAASAGSAARPR</sequence>
<protein>
    <submittedName>
        <fullName evidence="2">Uncharacterized protein</fullName>
    </submittedName>
</protein>
<dbReference type="AlphaFoldDB" id="A0A644VZS6"/>
<organism evidence="2">
    <name type="scientific">bioreactor metagenome</name>
    <dbReference type="NCBI Taxonomy" id="1076179"/>
    <lineage>
        <taxon>unclassified sequences</taxon>
        <taxon>metagenomes</taxon>
        <taxon>ecological metagenomes</taxon>
    </lineage>
</organism>
<evidence type="ECO:0000256" key="1">
    <source>
        <dbReference type="SAM" id="MobiDB-lite"/>
    </source>
</evidence>
<accession>A0A644VZS6</accession>
<reference evidence="2" key="1">
    <citation type="submission" date="2019-08" db="EMBL/GenBank/DDBJ databases">
        <authorList>
            <person name="Kucharzyk K."/>
            <person name="Murdoch R.W."/>
            <person name="Higgins S."/>
            <person name="Loffler F."/>
        </authorList>
    </citation>
    <scope>NUCLEOTIDE SEQUENCE</scope>
</reference>
<comment type="caution">
    <text evidence="2">The sequence shown here is derived from an EMBL/GenBank/DDBJ whole genome shotgun (WGS) entry which is preliminary data.</text>
</comment>
<gene>
    <name evidence="2" type="ORF">SDC9_43182</name>
</gene>
<proteinExistence type="predicted"/>
<dbReference type="EMBL" id="VSSQ01000535">
    <property type="protein sequence ID" value="MPL96995.1"/>
    <property type="molecule type" value="Genomic_DNA"/>
</dbReference>
<evidence type="ECO:0000313" key="2">
    <source>
        <dbReference type="EMBL" id="MPL96995.1"/>
    </source>
</evidence>
<feature type="compositionally biased region" description="Low complexity" evidence="1">
    <location>
        <begin position="598"/>
        <end position="611"/>
    </location>
</feature>